<dbReference type="Proteomes" id="UP001596175">
    <property type="component" value="Unassembled WGS sequence"/>
</dbReference>
<comment type="similarity">
    <text evidence="1">Belongs to the peptidase S1C family.</text>
</comment>
<dbReference type="PROSITE" id="PS50106">
    <property type="entry name" value="PDZ"/>
    <property type="match status" value="1"/>
</dbReference>
<organism evidence="5 6">
    <name type="scientific">Actinomycetospora rhizophila</name>
    <dbReference type="NCBI Taxonomy" id="1416876"/>
    <lineage>
        <taxon>Bacteria</taxon>
        <taxon>Bacillati</taxon>
        <taxon>Actinomycetota</taxon>
        <taxon>Actinomycetes</taxon>
        <taxon>Pseudonocardiales</taxon>
        <taxon>Pseudonocardiaceae</taxon>
        <taxon>Actinomycetospora</taxon>
    </lineage>
</organism>
<dbReference type="InterPro" id="IPR001478">
    <property type="entry name" value="PDZ"/>
</dbReference>
<dbReference type="Pfam" id="PF13180">
    <property type="entry name" value="PDZ_2"/>
    <property type="match status" value="1"/>
</dbReference>
<dbReference type="SUPFAM" id="SSF50494">
    <property type="entry name" value="Trypsin-like serine proteases"/>
    <property type="match status" value="1"/>
</dbReference>
<dbReference type="EMBL" id="JBHSKG010000003">
    <property type="protein sequence ID" value="MFC5138306.1"/>
    <property type="molecule type" value="Genomic_DNA"/>
</dbReference>
<dbReference type="PRINTS" id="PR00834">
    <property type="entry name" value="PROTEASES2C"/>
</dbReference>
<dbReference type="EC" id="3.4.21.-" evidence="5"/>
<dbReference type="InterPro" id="IPR009003">
    <property type="entry name" value="Peptidase_S1_PA"/>
</dbReference>
<feature type="domain" description="PDZ" evidence="4">
    <location>
        <begin position="205"/>
        <end position="282"/>
    </location>
</feature>
<dbReference type="GO" id="GO:0008233">
    <property type="term" value="F:peptidase activity"/>
    <property type="evidence" value="ECO:0007669"/>
    <property type="project" value="UniProtKB-KW"/>
</dbReference>
<dbReference type="GO" id="GO:0006508">
    <property type="term" value="P:proteolysis"/>
    <property type="evidence" value="ECO:0007669"/>
    <property type="project" value="UniProtKB-KW"/>
</dbReference>
<evidence type="ECO:0000259" key="4">
    <source>
        <dbReference type="PROSITE" id="PS50106"/>
    </source>
</evidence>
<dbReference type="SMART" id="SM00228">
    <property type="entry name" value="PDZ"/>
    <property type="match status" value="1"/>
</dbReference>
<evidence type="ECO:0000256" key="1">
    <source>
        <dbReference type="ARBA" id="ARBA00010541"/>
    </source>
</evidence>
<reference evidence="6" key="1">
    <citation type="journal article" date="2019" name="Int. J. Syst. Evol. Microbiol.">
        <title>The Global Catalogue of Microorganisms (GCM) 10K type strain sequencing project: providing services to taxonomists for standard genome sequencing and annotation.</title>
        <authorList>
            <consortium name="The Broad Institute Genomics Platform"/>
            <consortium name="The Broad Institute Genome Sequencing Center for Infectious Disease"/>
            <person name="Wu L."/>
            <person name="Ma J."/>
        </authorList>
    </citation>
    <scope>NUCLEOTIDE SEQUENCE [LARGE SCALE GENOMIC DNA]</scope>
    <source>
        <strain evidence="6">XZYJ18</strain>
    </source>
</reference>
<keyword evidence="3 5" id="KW-0378">Hydrolase</keyword>
<protein>
    <submittedName>
        <fullName evidence="5">S1C family serine protease</fullName>
        <ecNumber evidence="5">3.4.21.-</ecNumber>
    </submittedName>
</protein>
<dbReference type="RefSeq" id="WP_378020514.1">
    <property type="nucleotide sequence ID" value="NZ_JBHSKG010000003.1"/>
</dbReference>
<gene>
    <name evidence="5" type="ORF">ACFPK1_08705</name>
</gene>
<dbReference type="PANTHER" id="PTHR43343:SF3">
    <property type="entry name" value="PROTEASE DO-LIKE 8, CHLOROPLASTIC"/>
    <property type="match status" value="1"/>
</dbReference>
<proteinExistence type="inferred from homology"/>
<dbReference type="PANTHER" id="PTHR43343">
    <property type="entry name" value="PEPTIDASE S12"/>
    <property type="match status" value="1"/>
</dbReference>
<evidence type="ECO:0000256" key="2">
    <source>
        <dbReference type="ARBA" id="ARBA00022670"/>
    </source>
</evidence>
<dbReference type="InterPro" id="IPR051201">
    <property type="entry name" value="Chloro_Bact_Ser_Proteases"/>
</dbReference>
<dbReference type="InterPro" id="IPR043504">
    <property type="entry name" value="Peptidase_S1_PA_chymotrypsin"/>
</dbReference>
<sequence>MAAVPDLVERASPSVVTIFTDGGLGSGVVYRADGVLVTNEHVVRGATQVEVGFADGTRVPGTVRATDRTTDLAVVQVARNGLPMPRYADQLPRPGELAVAIGSPLGLENTVSAGVVSGVGREVPGASTRGAQQLVDLIQTDTAISPGNSGGALLDATGSVIGINEAYLPPASGAVSIGFAIPSTRVVDVVDQLLVDGTADHPYLGVAVQPLTGALRDLLGVAAQRGAVVLDVAPAGPAAGAGIRPGDVITRVGSSEIATVGELLGALRGTRPGQQVPVVVQRGPQSTTLTVTIGQAPG</sequence>
<dbReference type="Pfam" id="PF13365">
    <property type="entry name" value="Trypsin_2"/>
    <property type="match status" value="1"/>
</dbReference>
<evidence type="ECO:0000313" key="5">
    <source>
        <dbReference type="EMBL" id="MFC5138306.1"/>
    </source>
</evidence>
<accession>A0ABV9ZCU2</accession>
<keyword evidence="2 5" id="KW-0645">Protease</keyword>
<dbReference type="SUPFAM" id="SSF50156">
    <property type="entry name" value="PDZ domain-like"/>
    <property type="match status" value="1"/>
</dbReference>
<dbReference type="Gene3D" id="2.40.10.10">
    <property type="entry name" value="Trypsin-like serine proteases"/>
    <property type="match status" value="2"/>
</dbReference>
<name>A0ABV9ZCU2_9PSEU</name>
<comment type="caution">
    <text evidence="5">The sequence shown here is derived from an EMBL/GenBank/DDBJ whole genome shotgun (WGS) entry which is preliminary data.</text>
</comment>
<dbReference type="InterPro" id="IPR001940">
    <property type="entry name" value="Peptidase_S1C"/>
</dbReference>
<evidence type="ECO:0000256" key="3">
    <source>
        <dbReference type="ARBA" id="ARBA00022801"/>
    </source>
</evidence>
<keyword evidence="6" id="KW-1185">Reference proteome</keyword>
<dbReference type="InterPro" id="IPR036034">
    <property type="entry name" value="PDZ_sf"/>
</dbReference>
<dbReference type="Gene3D" id="2.30.42.10">
    <property type="match status" value="1"/>
</dbReference>
<evidence type="ECO:0000313" key="6">
    <source>
        <dbReference type="Proteomes" id="UP001596175"/>
    </source>
</evidence>